<evidence type="ECO:0000256" key="1">
    <source>
        <dbReference type="ARBA" id="ARBA00003109"/>
    </source>
</evidence>
<evidence type="ECO:0000256" key="4">
    <source>
        <dbReference type="ARBA" id="ARBA00005072"/>
    </source>
</evidence>
<evidence type="ECO:0000313" key="12">
    <source>
        <dbReference type="EMBL" id="RAK15112.1"/>
    </source>
</evidence>
<dbReference type="EMBL" id="QLMG01000025">
    <property type="protein sequence ID" value="RAK15112.1"/>
    <property type="molecule type" value="Genomic_DNA"/>
</dbReference>
<dbReference type="GO" id="GO:0004084">
    <property type="term" value="F:branched-chain-amino-acid transaminase activity"/>
    <property type="evidence" value="ECO:0007669"/>
    <property type="project" value="UniProtKB-EC"/>
</dbReference>
<comment type="catalytic activity">
    <reaction evidence="11">
        <text>L-leucine + 2-oxoglutarate = 4-methyl-2-oxopentanoate + L-glutamate</text>
        <dbReference type="Rhea" id="RHEA:18321"/>
        <dbReference type="ChEBI" id="CHEBI:16810"/>
        <dbReference type="ChEBI" id="CHEBI:17865"/>
        <dbReference type="ChEBI" id="CHEBI:29985"/>
        <dbReference type="ChEBI" id="CHEBI:57427"/>
        <dbReference type="EC" id="2.6.1.42"/>
    </reaction>
</comment>
<dbReference type="InterPro" id="IPR043132">
    <property type="entry name" value="BCAT-like_C"/>
</dbReference>
<keyword evidence="8" id="KW-0100">Branched-chain amino acid biosynthesis</keyword>
<evidence type="ECO:0000256" key="9">
    <source>
        <dbReference type="ARBA" id="ARBA00048212"/>
    </source>
</evidence>
<dbReference type="RefSeq" id="WP_009505406.1">
    <property type="nucleotide sequence ID" value="NZ_LIGK01000033.1"/>
</dbReference>
<comment type="function">
    <text evidence="1">Acts on leucine, isoleucine and valine.</text>
</comment>
<dbReference type="CDD" id="cd00449">
    <property type="entry name" value="PLPDE_IV"/>
    <property type="match status" value="1"/>
</dbReference>
<dbReference type="GO" id="GO:0009082">
    <property type="term" value="P:branched-chain amino acid biosynthetic process"/>
    <property type="evidence" value="ECO:0007669"/>
    <property type="project" value="UniProtKB-KW"/>
</dbReference>
<reference evidence="12 13" key="1">
    <citation type="submission" date="2018-06" db="EMBL/GenBank/DDBJ databases">
        <title>Genomic Encyclopedia of Archaeal and Bacterial Type Strains, Phase II (KMG-II): from individual species to whole genera.</title>
        <authorList>
            <person name="Goeker M."/>
        </authorList>
    </citation>
    <scope>NUCLEOTIDE SEQUENCE [LARGE SCALE GENOMIC DNA]</scope>
    <source>
        <strain evidence="12 13">DSM 22011</strain>
    </source>
</reference>
<accession>A0A327Y482</accession>
<dbReference type="InterPro" id="IPR050571">
    <property type="entry name" value="Class-IV_PLP-Dep_Aminotrnsfr"/>
</dbReference>
<sequence length="305" mass="32673">MSSEATLAPRATASQENGAGPVWFDGSLIPSGEANLHILTHSLHMAGAVFEGIRAYDGRVFLAEEHFQRFERSAEILGYALPWSLDELVAATEAVLWAGGLQDAYIRPVAWRGSEAVSVSAKGCRIHTAIAAWDWPVDATLGNGTDGLRLVLSDWRRPAPDTAPTASKCSGLYMIGTLSRAAAARSGHDDALMLDVHGNVAETTVTNVVLIRDGSLLSPLPTCFLDSLTKRHVFELAKSLGYTVHEGTVSLDDLVAAEEVFVTGTSVELRPVASLDTPDKHIAWPVGPITVALREAFRAATRRHA</sequence>
<dbReference type="EC" id="2.6.1.42" evidence="6"/>
<dbReference type="InterPro" id="IPR036038">
    <property type="entry name" value="Aminotransferase-like"/>
</dbReference>
<proteinExistence type="inferred from homology"/>
<organism evidence="12 13">
    <name type="scientific">Salipiger aestuarii</name>
    <dbReference type="NCBI Taxonomy" id="568098"/>
    <lineage>
        <taxon>Bacteria</taxon>
        <taxon>Pseudomonadati</taxon>
        <taxon>Pseudomonadota</taxon>
        <taxon>Alphaproteobacteria</taxon>
        <taxon>Rhodobacterales</taxon>
        <taxon>Roseobacteraceae</taxon>
        <taxon>Salipiger</taxon>
    </lineage>
</organism>
<evidence type="ECO:0000256" key="5">
    <source>
        <dbReference type="ARBA" id="ARBA00009320"/>
    </source>
</evidence>
<dbReference type="InterPro" id="IPR001544">
    <property type="entry name" value="Aminotrans_IV"/>
</dbReference>
<protein>
    <recommendedName>
        <fullName evidence="7">Probable branched-chain-amino-acid aminotransferase</fullName>
        <ecNumber evidence="6">2.6.1.42</ecNumber>
    </recommendedName>
</protein>
<keyword evidence="8" id="KW-0028">Amino-acid biosynthesis</keyword>
<evidence type="ECO:0000256" key="6">
    <source>
        <dbReference type="ARBA" id="ARBA00013053"/>
    </source>
</evidence>
<comment type="similarity">
    <text evidence="5">Belongs to the class-IV pyridoxal-phosphate-dependent aminotransferase family.</text>
</comment>
<evidence type="ECO:0000256" key="3">
    <source>
        <dbReference type="ARBA" id="ARBA00004931"/>
    </source>
</evidence>
<name>A0A327Y482_9RHOB</name>
<dbReference type="Proteomes" id="UP000249165">
    <property type="component" value="Unassembled WGS sequence"/>
</dbReference>
<dbReference type="Gene3D" id="3.20.10.10">
    <property type="entry name" value="D-amino Acid Aminotransferase, subunit A, domain 2"/>
    <property type="match status" value="1"/>
</dbReference>
<gene>
    <name evidence="12" type="ORF">ATI53_102513</name>
</gene>
<evidence type="ECO:0000256" key="10">
    <source>
        <dbReference type="ARBA" id="ARBA00048798"/>
    </source>
</evidence>
<comment type="pathway">
    <text evidence="2">Amino-acid biosynthesis; L-isoleucine biosynthesis; L-isoleucine from 2-oxobutanoate: step 4/4.</text>
</comment>
<keyword evidence="12" id="KW-0808">Transferase</keyword>
<evidence type="ECO:0000313" key="13">
    <source>
        <dbReference type="Proteomes" id="UP000249165"/>
    </source>
</evidence>
<dbReference type="PANTHER" id="PTHR42743:SF11">
    <property type="entry name" value="AMINODEOXYCHORISMATE LYASE"/>
    <property type="match status" value="1"/>
</dbReference>
<dbReference type="SUPFAM" id="SSF56752">
    <property type="entry name" value="D-aminoacid aminotransferase-like PLP-dependent enzymes"/>
    <property type="match status" value="1"/>
</dbReference>
<comment type="caution">
    <text evidence="12">The sequence shown here is derived from an EMBL/GenBank/DDBJ whole genome shotgun (WGS) entry which is preliminary data.</text>
</comment>
<evidence type="ECO:0000256" key="7">
    <source>
        <dbReference type="ARBA" id="ARBA00014472"/>
    </source>
</evidence>
<keyword evidence="13" id="KW-1185">Reference proteome</keyword>
<evidence type="ECO:0000256" key="2">
    <source>
        <dbReference type="ARBA" id="ARBA00004824"/>
    </source>
</evidence>
<dbReference type="InterPro" id="IPR043131">
    <property type="entry name" value="BCAT-like_N"/>
</dbReference>
<evidence type="ECO:0000256" key="8">
    <source>
        <dbReference type="ARBA" id="ARBA00023304"/>
    </source>
</evidence>
<comment type="catalytic activity">
    <reaction evidence="9">
        <text>L-valine + 2-oxoglutarate = 3-methyl-2-oxobutanoate + L-glutamate</text>
        <dbReference type="Rhea" id="RHEA:24813"/>
        <dbReference type="ChEBI" id="CHEBI:11851"/>
        <dbReference type="ChEBI" id="CHEBI:16810"/>
        <dbReference type="ChEBI" id="CHEBI:29985"/>
        <dbReference type="ChEBI" id="CHEBI:57762"/>
        <dbReference type="EC" id="2.6.1.42"/>
    </reaction>
</comment>
<dbReference type="PANTHER" id="PTHR42743">
    <property type="entry name" value="AMINO-ACID AMINOTRANSFERASE"/>
    <property type="match status" value="1"/>
</dbReference>
<keyword evidence="12" id="KW-0032">Aminotransferase</keyword>
<comment type="pathway">
    <text evidence="4">Amino-acid biosynthesis; L-leucine biosynthesis; L-leucine from 3-methyl-2-oxobutanoate: step 4/4.</text>
</comment>
<dbReference type="Gene3D" id="3.30.470.10">
    <property type="match status" value="1"/>
</dbReference>
<dbReference type="Pfam" id="PF01063">
    <property type="entry name" value="Aminotran_4"/>
    <property type="match status" value="1"/>
</dbReference>
<dbReference type="OrthoDB" id="21319at2"/>
<dbReference type="AlphaFoldDB" id="A0A327Y482"/>
<comment type="catalytic activity">
    <reaction evidence="10">
        <text>L-isoleucine + 2-oxoglutarate = (S)-3-methyl-2-oxopentanoate + L-glutamate</text>
        <dbReference type="Rhea" id="RHEA:24801"/>
        <dbReference type="ChEBI" id="CHEBI:16810"/>
        <dbReference type="ChEBI" id="CHEBI:29985"/>
        <dbReference type="ChEBI" id="CHEBI:35146"/>
        <dbReference type="ChEBI" id="CHEBI:58045"/>
        <dbReference type="EC" id="2.6.1.42"/>
    </reaction>
</comment>
<evidence type="ECO:0000256" key="11">
    <source>
        <dbReference type="ARBA" id="ARBA00049229"/>
    </source>
</evidence>
<comment type="pathway">
    <text evidence="3">Amino-acid biosynthesis; L-valine biosynthesis; L-valine from pyruvate: step 4/4.</text>
</comment>